<name>A0A8H3EJU4_9LECA</name>
<accession>A0A8H3EJU4</accession>
<dbReference type="InterPro" id="IPR034600">
    <property type="entry name" value="Ribosomal_bL31m"/>
</dbReference>
<dbReference type="Gene3D" id="6.20.130.10">
    <property type="match status" value="1"/>
</dbReference>
<evidence type="ECO:0000256" key="1">
    <source>
        <dbReference type="SAM" id="MobiDB-lite"/>
    </source>
</evidence>
<dbReference type="PANTHER" id="PTHR28174:SF1">
    <property type="entry name" value="LARGE RIBOSOMAL SUBUNIT PROTEIN BL31M"/>
    <property type="match status" value="1"/>
</dbReference>
<evidence type="ECO:0000313" key="4">
    <source>
        <dbReference type="Proteomes" id="UP000664203"/>
    </source>
</evidence>
<feature type="domain" description="Ribosomal protein bL31m N-terminal" evidence="2">
    <location>
        <begin position="29"/>
        <end position="75"/>
    </location>
</feature>
<dbReference type="OrthoDB" id="5587740at2759"/>
<feature type="region of interest" description="Disordered" evidence="1">
    <location>
        <begin position="95"/>
        <end position="173"/>
    </location>
</feature>
<dbReference type="PANTHER" id="PTHR28174">
    <property type="entry name" value="54S RIBOSOMAL PROTEIN L36, MITOCHONDRIAL"/>
    <property type="match status" value="1"/>
</dbReference>
<dbReference type="EMBL" id="CAJPDR010000020">
    <property type="protein sequence ID" value="CAF9907122.1"/>
    <property type="molecule type" value="Genomic_DNA"/>
</dbReference>
<feature type="compositionally biased region" description="Acidic residues" evidence="1">
    <location>
        <begin position="109"/>
        <end position="123"/>
    </location>
</feature>
<sequence>MPLIAPLRRACLPSPSIPQRQCRHATVLRRPKRPYTFTQLVTLSDGSTYTHRTTSPAPVYTSTKDTRNTLLWNPSSQKLLTAEVDEAGKLRAFRDKFGRGWDARRMEEKDAEEGKEEEEEPGEPGEPGKEPEEREDNLMDLISGFGLEAEGKGEARGVREGKGKSGKRKGGER</sequence>
<proteinExistence type="predicted"/>
<feature type="compositionally biased region" description="Basic and acidic residues" evidence="1">
    <location>
        <begin position="149"/>
        <end position="173"/>
    </location>
</feature>
<dbReference type="Proteomes" id="UP000664203">
    <property type="component" value="Unassembled WGS sequence"/>
</dbReference>
<organism evidence="3 4">
    <name type="scientific">Alectoria fallacina</name>
    <dbReference type="NCBI Taxonomy" id="1903189"/>
    <lineage>
        <taxon>Eukaryota</taxon>
        <taxon>Fungi</taxon>
        <taxon>Dikarya</taxon>
        <taxon>Ascomycota</taxon>
        <taxon>Pezizomycotina</taxon>
        <taxon>Lecanoromycetes</taxon>
        <taxon>OSLEUM clade</taxon>
        <taxon>Lecanoromycetidae</taxon>
        <taxon>Lecanorales</taxon>
        <taxon>Lecanorineae</taxon>
        <taxon>Parmeliaceae</taxon>
        <taxon>Alectoria</taxon>
    </lineage>
</organism>
<dbReference type="GO" id="GO:0003735">
    <property type="term" value="F:structural constituent of ribosome"/>
    <property type="evidence" value="ECO:0007669"/>
    <property type="project" value="InterPro"/>
</dbReference>
<evidence type="ECO:0000259" key="2">
    <source>
        <dbReference type="Pfam" id="PF21492"/>
    </source>
</evidence>
<dbReference type="GO" id="GO:0005762">
    <property type="term" value="C:mitochondrial large ribosomal subunit"/>
    <property type="evidence" value="ECO:0007669"/>
    <property type="project" value="InterPro"/>
</dbReference>
<feature type="compositionally biased region" description="Basic and acidic residues" evidence="1">
    <location>
        <begin position="95"/>
        <end position="108"/>
    </location>
</feature>
<keyword evidence="4" id="KW-1185">Reference proteome</keyword>
<dbReference type="InterPro" id="IPR048874">
    <property type="entry name" value="Ribosomal_bL31m_N"/>
</dbReference>
<evidence type="ECO:0000313" key="3">
    <source>
        <dbReference type="EMBL" id="CAF9907122.1"/>
    </source>
</evidence>
<protein>
    <recommendedName>
        <fullName evidence="2">Ribosomal protein bL31m N-terminal domain-containing protein</fullName>
    </recommendedName>
</protein>
<comment type="caution">
    <text evidence="3">The sequence shown here is derived from an EMBL/GenBank/DDBJ whole genome shotgun (WGS) entry which is preliminary data.</text>
</comment>
<dbReference type="GO" id="GO:0032543">
    <property type="term" value="P:mitochondrial translation"/>
    <property type="evidence" value="ECO:0007669"/>
    <property type="project" value="InterPro"/>
</dbReference>
<dbReference type="Pfam" id="PF21492">
    <property type="entry name" value="bL31_N"/>
    <property type="match status" value="1"/>
</dbReference>
<dbReference type="AlphaFoldDB" id="A0A8H3EJU4"/>
<gene>
    <name evidence="3" type="ORF">ALECFALPRED_003070</name>
</gene>
<reference evidence="3" key="1">
    <citation type="submission" date="2021-03" db="EMBL/GenBank/DDBJ databases">
        <authorList>
            <person name="Tagirdzhanova G."/>
        </authorList>
    </citation>
    <scope>NUCLEOTIDE SEQUENCE</scope>
</reference>